<accession>A0A0G4EQ76</accession>
<dbReference type="VEuPathDB" id="CryptoDB:Vbra_5310"/>
<dbReference type="EMBL" id="CDMY01000288">
    <property type="protein sequence ID" value="CEL99764.1"/>
    <property type="molecule type" value="Genomic_DNA"/>
</dbReference>
<organism evidence="1 2">
    <name type="scientific">Vitrella brassicaformis (strain CCMP3155)</name>
    <dbReference type="NCBI Taxonomy" id="1169540"/>
    <lineage>
        <taxon>Eukaryota</taxon>
        <taxon>Sar</taxon>
        <taxon>Alveolata</taxon>
        <taxon>Colpodellida</taxon>
        <taxon>Vitrellaceae</taxon>
        <taxon>Vitrella</taxon>
    </lineage>
</organism>
<gene>
    <name evidence="1" type="ORF">Vbra_5310</name>
</gene>
<dbReference type="Proteomes" id="UP000041254">
    <property type="component" value="Unassembled WGS sequence"/>
</dbReference>
<dbReference type="InParanoid" id="A0A0G4EQ76"/>
<evidence type="ECO:0000313" key="2">
    <source>
        <dbReference type="Proteomes" id="UP000041254"/>
    </source>
</evidence>
<evidence type="ECO:0000313" key="1">
    <source>
        <dbReference type="EMBL" id="CEL99764.1"/>
    </source>
</evidence>
<sequence length="69" mass="7643">MAGVGLGPKEGRDTVLARRSAAVCTTMRATEAQGPFVDVFDPKDPPFTWDCDGRRCRHYAAFTHFAKRV</sequence>
<name>A0A0G4EQ76_VITBC</name>
<keyword evidence="2" id="KW-1185">Reference proteome</keyword>
<dbReference type="AlphaFoldDB" id="A0A0G4EQ76"/>
<proteinExistence type="predicted"/>
<protein>
    <submittedName>
        <fullName evidence="1">Uncharacterized protein</fullName>
    </submittedName>
</protein>
<reference evidence="1 2" key="1">
    <citation type="submission" date="2014-11" db="EMBL/GenBank/DDBJ databases">
        <authorList>
            <person name="Zhu J."/>
            <person name="Qi W."/>
            <person name="Song R."/>
        </authorList>
    </citation>
    <scope>NUCLEOTIDE SEQUENCE [LARGE SCALE GENOMIC DNA]</scope>
</reference>